<name>A0A366DQ63_9BACI</name>
<organism evidence="2 3">
    <name type="scientific">Paraliobacillus ryukyuensis</name>
    <dbReference type="NCBI Taxonomy" id="200904"/>
    <lineage>
        <taxon>Bacteria</taxon>
        <taxon>Bacillati</taxon>
        <taxon>Bacillota</taxon>
        <taxon>Bacilli</taxon>
        <taxon>Bacillales</taxon>
        <taxon>Bacillaceae</taxon>
        <taxon>Paraliobacillus</taxon>
    </lineage>
</organism>
<dbReference type="EMBL" id="QNRI01000017">
    <property type="protein sequence ID" value="RBO92045.1"/>
    <property type="molecule type" value="Genomic_DNA"/>
</dbReference>
<evidence type="ECO:0000313" key="2">
    <source>
        <dbReference type="EMBL" id="RBO92045.1"/>
    </source>
</evidence>
<gene>
    <name evidence="2" type="ORF">DES48_1179</name>
</gene>
<dbReference type="GO" id="GO:0020037">
    <property type="term" value="F:heme binding"/>
    <property type="evidence" value="ECO:0007669"/>
    <property type="project" value="InterPro"/>
</dbReference>
<dbReference type="GO" id="GO:0019825">
    <property type="term" value="F:oxygen binding"/>
    <property type="evidence" value="ECO:0007669"/>
    <property type="project" value="InterPro"/>
</dbReference>
<dbReference type="InterPro" id="IPR012292">
    <property type="entry name" value="Globin/Proto"/>
</dbReference>
<comment type="caution">
    <text evidence="2">The sequence shown here is derived from an EMBL/GenBank/DDBJ whole genome shotgun (WGS) entry which is preliminary data.</text>
</comment>
<dbReference type="Gene3D" id="1.10.490.10">
    <property type="entry name" value="Globins"/>
    <property type="match status" value="1"/>
</dbReference>
<dbReference type="RefSeq" id="WP_113870142.1">
    <property type="nucleotide sequence ID" value="NZ_BAABQN010000017.1"/>
</dbReference>
<reference evidence="2 3" key="1">
    <citation type="submission" date="2018-06" db="EMBL/GenBank/DDBJ databases">
        <title>Genomic Encyclopedia of Type Strains, Phase IV (KMG-IV): sequencing the most valuable type-strain genomes for metagenomic binning, comparative biology and taxonomic classification.</title>
        <authorList>
            <person name="Goeker M."/>
        </authorList>
    </citation>
    <scope>NUCLEOTIDE SEQUENCE [LARGE SCALE GENOMIC DNA]</scope>
    <source>
        <strain evidence="2 3">DSM 15140</strain>
    </source>
</reference>
<evidence type="ECO:0000313" key="3">
    <source>
        <dbReference type="Proteomes" id="UP000252254"/>
    </source>
</evidence>
<keyword evidence="1" id="KW-0175">Coiled coil</keyword>
<sequence length="112" mass="13056">MEDQERIKNIIATAKREVIITKTKSANFLPHVLMPVNYVECFIQQAEEKQELEERFEHLSEQHDLALEQNKRYEEALEEIAKEVHLDGDSKLATQKKLIKAIISARQALQNK</sequence>
<protein>
    <submittedName>
        <fullName evidence="2">Uncharacterized protein</fullName>
    </submittedName>
</protein>
<dbReference type="AlphaFoldDB" id="A0A366DQ63"/>
<accession>A0A366DQ63</accession>
<dbReference type="Proteomes" id="UP000252254">
    <property type="component" value="Unassembled WGS sequence"/>
</dbReference>
<keyword evidence="3" id="KW-1185">Reference proteome</keyword>
<evidence type="ECO:0000256" key="1">
    <source>
        <dbReference type="SAM" id="Coils"/>
    </source>
</evidence>
<feature type="coiled-coil region" evidence="1">
    <location>
        <begin position="42"/>
        <end position="83"/>
    </location>
</feature>
<dbReference type="OrthoDB" id="10002402at2"/>
<proteinExistence type="predicted"/>